<dbReference type="GO" id="GO:0003700">
    <property type="term" value="F:DNA-binding transcription factor activity"/>
    <property type="evidence" value="ECO:0007669"/>
    <property type="project" value="InterPro"/>
</dbReference>
<dbReference type="InterPro" id="IPR038883">
    <property type="entry name" value="AN11006-like"/>
</dbReference>
<dbReference type="PANTHER" id="PTHR42085">
    <property type="entry name" value="F-BOX DOMAIN-CONTAINING PROTEIN"/>
    <property type="match status" value="1"/>
</dbReference>
<feature type="compositionally biased region" description="Basic and acidic residues" evidence="1">
    <location>
        <begin position="388"/>
        <end position="398"/>
    </location>
</feature>
<dbReference type="CDD" id="cd14687">
    <property type="entry name" value="bZIP_ATF2"/>
    <property type="match status" value="1"/>
</dbReference>
<feature type="region of interest" description="Disordered" evidence="1">
    <location>
        <begin position="388"/>
        <end position="452"/>
    </location>
</feature>
<dbReference type="Gene3D" id="1.20.5.170">
    <property type="match status" value="1"/>
</dbReference>
<evidence type="ECO:0000313" key="4">
    <source>
        <dbReference type="Proteomes" id="UP001295740"/>
    </source>
</evidence>
<reference evidence="3" key="1">
    <citation type="submission" date="2023-10" db="EMBL/GenBank/DDBJ databases">
        <authorList>
            <person name="Hackl T."/>
        </authorList>
    </citation>
    <scope>NUCLEOTIDE SEQUENCE</scope>
</reference>
<accession>A0AAI8YEY4</accession>
<feature type="compositionally biased region" description="Basic residues" evidence="1">
    <location>
        <begin position="646"/>
        <end position="655"/>
    </location>
</feature>
<feature type="compositionally biased region" description="Basic and acidic residues" evidence="1">
    <location>
        <begin position="656"/>
        <end position="667"/>
    </location>
</feature>
<evidence type="ECO:0000313" key="3">
    <source>
        <dbReference type="EMBL" id="CAJ2502351.1"/>
    </source>
</evidence>
<dbReference type="InterPro" id="IPR046347">
    <property type="entry name" value="bZIP_sf"/>
</dbReference>
<dbReference type="Proteomes" id="UP001295740">
    <property type="component" value="Unassembled WGS sequence"/>
</dbReference>
<gene>
    <name evidence="3" type="ORF">KHLLAP_LOCUS2819</name>
</gene>
<feature type="domain" description="BZIP" evidence="2">
    <location>
        <begin position="634"/>
        <end position="697"/>
    </location>
</feature>
<keyword evidence="4" id="KW-1185">Reference proteome</keyword>
<feature type="region of interest" description="Disordered" evidence="1">
    <location>
        <begin position="543"/>
        <end position="667"/>
    </location>
</feature>
<feature type="compositionally biased region" description="Basic and acidic residues" evidence="1">
    <location>
        <begin position="631"/>
        <end position="645"/>
    </location>
</feature>
<dbReference type="InterPro" id="IPR004827">
    <property type="entry name" value="bZIP"/>
</dbReference>
<dbReference type="AlphaFoldDB" id="A0AAI8YEY4"/>
<evidence type="ECO:0000256" key="1">
    <source>
        <dbReference type="SAM" id="MobiDB-lite"/>
    </source>
</evidence>
<dbReference type="SUPFAM" id="SSF57959">
    <property type="entry name" value="Leucine zipper domain"/>
    <property type="match status" value="1"/>
</dbReference>
<dbReference type="Pfam" id="PF07716">
    <property type="entry name" value="bZIP_2"/>
    <property type="match status" value="1"/>
</dbReference>
<dbReference type="PROSITE" id="PS00036">
    <property type="entry name" value="BZIP_BASIC"/>
    <property type="match status" value="1"/>
</dbReference>
<name>A0AAI8YEY4_9PEZI</name>
<organism evidence="3 4">
    <name type="scientific">Anthostomella pinea</name>
    <dbReference type="NCBI Taxonomy" id="933095"/>
    <lineage>
        <taxon>Eukaryota</taxon>
        <taxon>Fungi</taxon>
        <taxon>Dikarya</taxon>
        <taxon>Ascomycota</taxon>
        <taxon>Pezizomycotina</taxon>
        <taxon>Sordariomycetes</taxon>
        <taxon>Xylariomycetidae</taxon>
        <taxon>Xylariales</taxon>
        <taxon>Xylariaceae</taxon>
        <taxon>Anthostomella</taxon>
    </lineage>
</organism>
<protein>
    <submittedName>
        <fullName evidence="3">Uu.00g097450.m01.CDS01</fullName>
    </submittedName>
</protein>
<feature type="compositionally biased region" description="Basic and acidic residues" evidence="1">
    <location>
        <begin position="441"/>
        <end position="450"/>
    </location>
</feature>
<sequence length="717" mass="80740">MVRTTQTTQCFYPSSPSKAELAVLGADQAASRNKQYLRTRNIRFDESWSNLRLQDVKNRTQRGLVPYMKCTNQELETFCHQCDETQPAKGSDESKEAYRARTIYHLERADDNIKFERFLDLLPELRNSIYEMTLTVTVAYQSDDNEEPLIVDPMACTEGSTDWKAALATMAVTRTCSQIYKEALPIFYAINTFSIGNDFAIYGYGVNRKHKSGEHFRGRVKKWLDSVVNRNIGHLRHLVFDLRNNSCSAPYGYCVMRVKLDFGAEDVAVMHMAYMNRQVFVQGCETCAAKGVAVEEIQALCESTEHSRPATINQQPATCNLIVYHHHHNNINDHSPVTHLDMLQFLSPVPNDTMKTRSSTRRCSGEDWLSYTMADSWKSMFDLQKDKVLPDNTMRDEETPNGIVSSTNTTPRSTLFESLPSNSTHGHTTPDENSPGGFSPGKDHSTRDSIDVEPMPSHTLMFDPAFPHNTCSPTTTESNFFVADDLILPIITTSMASDPLYLLSEPLMDWSNLTPAVAAPNDTVESHFDQYPPCTHDEASIRATKPGCSERPQAAYDNPYQRSAHRMGLPIPSLDFMNNNDPIQPVDCGTIHPSRTVKTGPEPAEKPAARRQNRQQSTSSTNTASNQPSSHIDKRKTQLERDRNKKAAAKCRRKAKVSEHELKERDRALSQQNRVLLAGIDQLKDEVLGLKHEILRHTGCSSQVIDAYIAKAARDLK</sequence>
<evidence type="ECO:0000259" key="2">
    <source>
        <dbReference type="PROSITE" id="PS50217"/>
    </source>
</evidence>
<feature type="compositionally biased region" description="Low complexity" evidence="1">
    <location>
        <begin position="614"/>
        <end position="627"/>
    </location>
</feature>
<dbReference type="PANTHER" id="PTHR42085:SF1">
    <property type="entry name" value="F-BOX DOMAIN-CONTAINING PROTEIN"/>
    <property type="match status" value="1"/>
</dbReference>
<comment type="caution">
    <text evidence="3">The sequence shown here is derived from an EMBL/GenBank/DDBJ whole genome shotgun (WGS) entry which is preliminary data.</text>
</comment>
<dbReference type="PROSITE" id="PS50217">
    <property type="entry name" value="BZIP"/>
    <property type="match status" value="1"/>
</dbReference>
<dbReference type="EMBL" id="CAUWAG010000004">
    <property type="protein sequence ID" value="CAJ2502351.1"/>
    <property type="molecule type" value="Genomic_DNA"/>
</dbReference>
<proteinExistence type="predicted"/>
<feature type="compositionally biased region" description="Polar residues" evidence="1">
    <location>
        <begin position="402"/>
        <end position="427"/>
    </location>
</feature>